<sequence>MTCHDVYCGDPIISCIRSVFLSFAVYNGFRRFQVLLYIMFEDFVLFVKVVTGDSRTKAFPRGLEESVVAEIELAPLLLD</sequence>
<name>A0A0K0DMR8_ANGCA</name>
<proteinExistence type="predicted"/>
<dbReference type="Proteomes" id="UP000035642">
    <property type="component" value="Unassembled WGS sequence"/>
</dbReference>
<organism evidence="1 2">
    <name type="scientific">Angiostrongylus cantonensis</name>
    <name type="common">Rat lungworm</name>
    <dbReference type="NCBI Taxonomy" id="6313"/>
    <lineage>
        <taxon>Eukaryota</taxon>
        <taxon>Metazoa</taxon>
        <taxon>Ecdysozoa</taxon>
        <taxon>Nematoda</taxon>
        <taxon>Chromadorea</taxon>
        <taxon>Rhabditida</taxon>
        <taxon>Rhabditina</taxon>
        <taxon>Rhabditomorpha</taxon>
        <taxon>Strongyloidea</taxon>
        <taxon>Metastrongylidae</taxon>
        <taxon>Angiostrongylus</taxon>
    </lineage>
</organism>
<evidence type="ECO:0000313" key="2">
    <source>
        <dbReference type="WBParaSite" id="ACAC_0001300701-mRNA-1"/>
    </source>
</evidence>
<reference evidence="2" key="2">
    <citation type="submission" date="2017-02" db="UniProtKB">
        <authorList>
            <consortium name="WormBaseParasite"/>
        </authorList>
    </citation>
    <scope>IDENTIFICATION</scope>
</reference>
<keyword evidence="1" id="KW-1185">Reference proteome</keyword>
<dbReference type="AlphaFoldDB" id="A0A0K0DMR8"/>
<reference evidence="1" key="1">
    <citation type="submission" date="2012-09" db="EMBL/GenBank/DDBJ databases">
        <authorList>
            <person name="Martin A.A."/>
        </authorList>
    </citation>
    <scope>NUCLEOTIDE SEQUENCE</scope>
</reference>
<protein>
    <submittedName>
        <fullName evidence="2">Uncharacterized protein</fullName>
    </submittedName>
</protein>
<dbReference type="WBParaSite" id="ACAC_0001300701-mRNA-1">
    <property type="protein sequence ID" value="ACAC_0001300701-mRNA-1"/>
    <property type="gene ID" value="ACAC_0001300701"/>
</dbReference>
<accession>A0A0K0DMR8</accession>
<evidence type="ECO:0000313" key="1">
    <source>
        <dbReference type="Proteomes" id="UP000035642"/>
    </source>
</evidence>